<reference evidence="3" key="1">
    <citation type="submission" date="2015-12" db="EMBL/GenBank/DDBJ databases">
        <title>Update maize B73 reference genome by single molecule sequencing technologies.</title>
        <authorList>
            <consortium name="Maize Genome Sequencing Project"/>
            <person name="Ware D."/>
        </authorList>
    </citation>
    <scope>NUCLEOTIDE SEQUENCE [LARGE SCALE GENOMIC DNA]</scope>
    <source>
        <tissue evidence="3">Seedling</tissue>
    </source>
</reference>
<feature type="chain" id="PRO_5011900473" description="Secreted protein" evidence="2">
    <location>
        <begin position="28"/>
        <end position="85"/>
    </location>
</feature>
<evidence type="ECO:0000313" key="3">
    <source>
        <dbReference type="EMBL" id="ONM05713.1"/>
    </source>
</evidence>
<organism evidence="3">
    <name type="scientific">Zea mays</name>
    <name type="common">Maize</name>
    <dbReference type="NCBI Taxonomy" id="4577"/>
    <lineage>
        <taxon>Eukaryota</taxon>
        <taxon>Viridiplantae</taxon>
        <taxon>Streptophyta</taxon>
        <taxon>Embryophyta</taxon>
        <taxon>Tracheophyta</taxon>
        <taxon>Spermatophyta</taxon>
        <taxon>Magnoliopsida</taxon>
        <taxon>Liliopsida</taxon>
        <taxon>Poales</taxon>
        <taxon>Poaceae</taxon>
        <taxon>PACMAD clade</taxon>
        <taxon>Panicoideae</taxon>
        <taxon>Andropogonodae</taxon>
        <taxon>Andropogoneae</taxon>
        <taxon>Tripsacinae</taxon>
        <taxon>Zea</taxon>
    </lineage>
</organism>
<dbReference type="AlphaFoldDB" id="A0A1R3MAW2"/>
<name>A0A1R3MAW2_MAIZE</name>
<dbReference type="EMBL" id="CM007647">
    <property type="protein sequence ID" value="ONM05713.1"/>
    <property type="molecule type" value="Genomic_DNA"/>
</dbReference>
<protein>
    <recommendedName>
        <fullName evidence="4">Secreted protein</fullName>
    </recommendedName>
</protein>
<feature type="region of interest" description="Disordered" evidence="1">
    <location>
        <begin position="23"/>
        <end position="85"/>
    </location>
</feature>
<gene>
    <name evidence="3" type="ORF">ZEAMMB73_Zm00001d032673</name>
</gene>
<keyword evidence="2" id="KW-0732">Signal</keyword>
<proteinExistence type="predicted"/>
<feature type="compositionally biased region" description="Low complexity" evidence="1">
    <location>
        <begin position="23"/>
        <end position="50"/>
    </location>
</feature>
<sequence length="85" mass="9057">MWRRLHTLAPALCRATAVAAGAPAASASSVAAPPRSPRRPLLSVAPSRSSQGTSRRVWRTSCPSPRGSSERSWRPSSRYAAKCKA</sequence>
<accession>A0A1R3MAW2</accession>
<evidence type="ECO:0000256" key="1">
    <source>
        <dbReference type="SAM" id="MobiDB-lite"/>
    </source>
</evidence>
<evidence type="ECO:0000256" key="2">
    <source>
        <dbReference type="SAM" id="SignalP"/>
    </source>
</evidence>
<dbReference type="InParanoid" id="A0A1R3MAW2"/>
<feature type="signal peptide" evidence="2">
    <location>
        <begin position="1"/>
        <end position="27"/>
    </location>
</feature>
<evidence type="ECO:0008006" key="4">
    <source>
        <dbReference type="Google" id="ProtNLM"/>
    </source>
</evidence>